<feature type="domain" description="Acyl-CoA dehydrogenase/oxidase C-terminal" evidence="6">
    <location>
        <begin position="234"/>
        <end position="367"/>
    </location>
</feature>
<dbReference type="EMBL" id="VSFG01000005">
    <property type="protein sequence ID" value="TYB44094.1"/>
    <property type="molecule type" value="Genomic_DNA"/>
</dbReference>
<organism evidence="7 8">
    <name type="scientific">Actinomadura chibensis</name>
    <dbReference type="NCBI Taxonomy" id="392828"/>
    <lineage>
        <taxon>Bacteria</taxon>
        <taxon>Bacillati</taxon>
        <taxon>Actinomycetota</taxon>
        <taxon>Actinomycetes</taxon>
        <taxon>Streptosporangiales</taxon>
        <taxon>Thermomonosporaceae</taxon>
        <taxon>Actinomadura</taxon>
    </lineage>
</organism>
<keyword evidence="5" id="KW-0560">Oxidoreductase</keyword>
<comment type="similarity">
    <text evidence="2">Belongs to the acyl-CoA dehydrogenase family.</text>
</comment>
<dbReference type="GO" id="GO:0050660">
    <property type="term" value="F:flavin adenine dinucleotide binding"/>
    <property type="evidence" value="ECO:0007669"/>
    <property type="project" value="InterPro"/>
</dbReference>
<protein>
    <submittedName>
        <fullName evidence="7">Acyl-CoA dehydrogenase</fullName>
    </submittedName>
</protein>
<evidence type="ECO:0000256" key="2">
    <source>
        <dbReference type="ARBA" id="ARBA00009347"/>
    </source>
</evidence>
<dbReference type="STRING" id="1220554.GCA_001552135_06113"/>
<dbReference type="Pfam" id="PF00441">
    <property type="entry name" value="Acyl-CoA_dh_1"/>
    <property type="match status" value="1"/>
</dbReference>
<comment type="caution">
    <text evidence="7">The sequence shown here is derived from an EMBL/GenBank/DDBJ whole genome shotgun (WGS) entry which is preliminary data.</text>
</comment>
<evidence type="ECO:0000256" key="5">
    <source>
        <dbReference type="ARBA" id="ARBA00023002"/>
    </source>
</evidence>
<dbReference type="PANTHER" id="PTHR43884:SF20">
    <property type="entry name" value="ACYL-COA DEHYDROGENASE FADE28"/>
    <property type="match status" value="1"/>
</dbReference>
<dbReference type="Proteomes" id="UP000323380">
    <property type="component" value="Unassembled WGS sequence"/>
</dbReference>
<dbReference type="Gene3D" id="1.20.140.10">
    <property type="entry name" value="Butyryl-CoA Dehydrogenase, subunit A, domain 3"/>
    <property type="match status" value="1"/>
</dbReference>
<dbReference type="InterPro" id="IPR009075">
    <property type="entry name" value="AcylCo_DH/oxidase_C"/>
</dbReference>
<comment type="cofactor">
    <cofactor evidence="1">
        <name>FAD</name>
        <dbReference type="ChEBI" id="CHEBI:57692"/>
    </cofactor>
</comment>
<dbReference type="SUPFAM" id="SSF56645">
    <property type="entry name" value="Acyl-CoA dehydrogenase NM domain-like"/>
    <property type="match status" value="1"/>
</dbReference>
<proteinExistence type="inferred from homology"/>
<gene>
    <name evidence="7" type="ORF">FXF69_24370</name>
</gene>
<dbReference type="InterPro" id="IPR036250">
    <property type="entry name" value="AcylCo_DH-like_C"/>
</dbReference>
<evidence type="ECO:0000313" key="7">
    <source>
        <dbReference type="EMBL" id="TYB44094.1"/>
    </source>
</evidence>
<dbReference type="InterPro" id="IPR037069">
    <property type="entry name" value="AcylCoA_DH/ox_N_sf"/>
</dbReference>
<dbReference type="InterPro" id="IPR009100">
    <property type="entry name" value="AcylCoA_DH/oxidase_NM_dom_sf"/>
</dbReference>
<reference evidence="7 8" key="1">
    <citation type="submission" date="2019-08" db="EMBL/GenBank/DDBJ databases">
        <title>Actinomadura sp. nov. CYP1-5 isolated from mountain soil.</title>
        <authorList>
            <person name="Songsumanus A."/>
            <person name="Kuncharoen N."/>
            <person name="Kudo T."/>
            <person name="Yuki M."/>
            <person name="Igarashi Y."/>
            <person name="Tanasupawat S."/>
        </authorList>
    </citation>
    <scope>NUCLEOTIDE SEQUENCE [LARGE SCALE GENOMIC DNA]</scope>
    <source>
        <strain evidence="7 8">JCM 14158</strain>
    </source>
</reference>
<dbReference type="Gene3D" id="1.10.540.10">
    <property type="entry name" value="Acyl-CoA dehydrogenase/oxidase, N-terminal domain"/>
    <property type="match status" value="1"/>
</dbReference>
<dbReference type="GO" id="GO:0003995">
    <property type="term" value="F:acyl-CoA dehydrogenase activity"/>
    <property type="evidence" value="ECO:0007669"/>
    <property type="project" value="TreeGrafter"/>
</dbReference>
<dbReference type="SUPFAM" id="SSF47203">
    <property type="entry name" value="Acyl-CoA dehydrogenase C-terminal domain-like"/>
    <property type="match status" value="1"/>
</dbReference>
<evidence type="ECO:0000256" key="1">
    <source>
        <dbReference type="ARBA" id="ARBA00001974"/>
    </source>
</evidence>
<dbReference type="AlphaFoldDB" id="A0A5D0NIC7"/>
<sequence>MAGRTGLGEVSEELLSPEEVRSALREFFADASALDEARALRDGGLDGGFDGDGFDRDRWRALAGEVGVVAMAAPESAGGLGLGLGHVTAALEEAGACLYPGPLRAAILAAWTLGLPGAARPDEVDGLLDGTLIAGMPQSFAAHRPEVVLSGGGRVSGAVRGVTHGMAADVLLTVAGSADGDVPVLVRLAGGGGEVGRRPVRAVDLTARPADLDLDAVAAVPLAGAGEALARTRDVARLLLAAEQVGGAQGCLARAVEYAAIRTQFGRVIGTYQAIQHRCARVAVAVAGARALVLAAAKAIDAGGTGADADRAAARQLVPLAKAEASEAFDAAADALVQVHGGIGFTWEHDAHLYFRRARATAALDGRPSRLRDDAVTAGCLSLLTNFA</sequence>
<accession>A0A5D0NIC7</accession>
<evidence type="ECO:0000259" key="6">
    <source>
        <dbReference type="Pfam" id="PF00441"/>
    </source>
</evidence>
<name>A0A5D0NIC7_9ACTN</name>
<evidence type="ECO:0000313" key="8">
    <source>
        <dbReference type="Proteomes" id="UP000323380"/>
    </source>
</evidence>
<dbReference type="PANTHER" id="PTHR43884">
    <property type="entry name" value="ACYL-COA DEHYDROGENASE"/>
    <property type="match status" value="1"/>
</dbReference>
<evidence type="ECO:0000256" key="4">
    <source>
        <dbReference type="ARBA" id="ARBA00022827"/>
    </source>
</evidence>
<keyword evidence="8" id="KW-1185">Reference proteome</keyword>
<keyword evidence="3" id="KW-0285">Flavoprotein</keyword>
<keyword evidence="4" id="KW-0274">FAD</keyword>
<dbReference type="RefSeq" id="WP_067899234.1">
    <property type="nucleotide sequence ID" value="NZ_VSFG01000005.1"/>
</dbReference>
<evidence type="ECO:0000256" key="3">
    <source>
        <dbReference type="ARBA" id="ARBA00022630"/>
    </source>
</evidence>